<evidence type="ECO:0000313" key="2">
    <source>
        <dbReference type="EMBL" id="MBB6325557.1"/>
    </source>
</evidence>
<proteinExistence type="predicted"/>
<protein>
    <submittedName>
        <fullName evidence="2">Uncharacterized protein</fullName>
    </submittedName>
</protein>
<evidence type="ECO:0000313" key="3">
    <source>
        <dbReference type="Proteomes" id="UP000588604"/>
    </source>
</evidence>
<evidence type="ECO:0000256" key="1">
    <source>
        <dbReference type="SAM" id="Phobius"/>
    </source>
</evidence>
<sequence>MNKYIKPSSIAFYLLIFLLAFIIGAAAAGLSGVAKGQGLAGGAIVLGYGLMTALGGIILGIIIVSRASIDLIKKANWIILALAVIIVVFLRLRSSDKKTNEKSDPQPKIQTSPSLPASLMANFTGKSSSTEIGLGLFTPNYVENNVLYFYSVQNPDIPIEDNPKLDSITFSLSEHGDFTIQTAPPWLQPEHLKLDYGIIYFKIMQIGKDYILLEGNSTTKTTYFVSKWSGDILYWPEFILSTFMLEFPEGKVQPVRIKPLENASIVQKPVRNMRAISVQDSWVEVEILDDQWSPIDKGWIRWRDESKILIKYSLLS</sequence>
<dbReference type="Proteomes" id="UP000588604">
    <property type="component" value="Unassembled WGS sequence"/>
</dbReference>
<dbReference type="RefSeq" id="WP_184493893.1">
    <property type="nucleotide sequence ID" value="NZ_JACIJO010000001.1"/>
</dbReference>
<name>A0A841MJD0_9BACT</name>
<feature type="transmembrane region" description="Helical" evidence="1">
    <location>
        <begin position="75"/>
        <end position="92"/>
    </location>
</feature>
<gene>
    <name evidence="2" type="ORF">FHS59_001172</name>
</gene>
<keyword evidence="1" id="KW-0812">Transmembrane</keyword>
<keyword evidence="1" id="KW-1133">Transmembrane helix</keyword>
<keyword evidence="1" id="KW-0472">Membrane</keyword>
<feature type="transmembrane region" description="Helical" evidence="1">
    <location>
        <begin position="12"/>
        <end position="33"/>
    </location>
</feature>
<dbReference type="EMBL" id="JACIJO010000001">
    <property type="protein sequence ID" value="MBB6325557.1"/>
    <property type="molecule type" value="Genomic_DNA"/>
</dbReference>
<comment type="caution">
    <text evidence="2">The sequence shown here is derived from an EMBL/GenBank/DDBJ whole genome shotgun (WGS) entry which is preliminary data.</text>
</comment>
<keyword evidence="3" id="KW-1185">Reference proteome</keyword>
<feature type="transmembrane region" description="Helical" evidence="1">
    <location>
        <begin position="39"/>
        <end position="63"/>
    </location>
</feature>
<reference evidence="2 3" key="1">
    <citation type="submission" date="2020-08" db="EMBL/GenBank/DDBJ databases">
        <title>Genomic Encyclopedia of Type Strains, Phase IV (KMG-IV): sequencing the most valuable type-strain genomes for metagenomic binning, comparative biology and taxonomic classification.</title>
        <authorList>
            <person name="Goeker M."/>
        </authorList>
    </citation>
    <scope>NUCLEOTIDE SEQUENCE [LARGE SCALE GENOMIC DNA]</scope>
    <source>
        <strain evidence="2 3">DSM 102044</strain>
    </source>
</reference>
<accession>A0A841MJD0</accession>
<organism evidence="2 3">
    <name type="scientific">Algoriphagus iocasae</name>
    <dbReference type="NCBI Taxonomy" id="1836499"/>
    <lineage>
        <taxon>Bacteria</taxon>
        <taxon>Pseudomonadati</taxon>
        <taxon>Bacteroidota</taxon>
        <taxon>Cytophagia</taxon>
        <taxon>Cytophagales</taxon>
        <taxon>Cyclobacteriaceae</taxon>
        <taxon>Algoriphagus</taxon>
    </lineage>
</organism>
<dbReference type="AlphaFoldDB" id="A0A841MJD0"/>